<comment type="caution">
    <text evidence="1">The sequence shown here is derived from an EMBL/GenBank/DDBJ whole genome shotgun (WGS) entry which is preliminary data.</text>
</comment>
<evidence type="ECO:0000313" key="2">
    <source>
        <dbReference type="Proteomes" id="UP001352852"/>
    </source>
</evidence>
<name>A0ABU7CVQ1_9TELE</name>
<dbReference type="Proteomes" id="UP001352852">
    <property type="component" value="Unassembled WGS sequence"/>
</dbReference>
<protein>
    <submittedName>
        <fullName evidence="1">Uncharacterized protein</fullName>
    </submittedName>
</protein>
<organism evidence="1 2">
    <name type="scientific">Characodon lateralis</name>
    <dbReference type="NCBI Taxonomy" id="208331"/>
    <lineage>
        <taxon>Eukaryota</taxon>
        <taxon>Metazoa</taxon>
        <taxon>Chordata</taxon>
        <taxon>Craniata</taxon>
        <taxon>Vertebrata</taxon>
        <taxon>Euteleostomi</taxon>
        <taxon>Actinopterygii</taxon>
        <taxon>Neopterygii</taxon>
        <taxon>Teleostei</taxon>
        <taxon>Neoteleostei</taxon>
        <taxon>Acanthomorphata</taxon>
        <taxon>Ovalentaria</taxon>
        <taxon>Atherinomorphae</taxon>
        <taxon>Cyprinodontiformes</taxon>
        <taxon>Goodeidae</taxon>
        <taxon>Characodon</taxon>
    </lineage>
</organism>
<gene>
    <name evidence="1" type="ORF">CHARACLAT_033627</name>
</gene>
<keyword evidence="2" id="KW-1185">Reference proteome</keyword>
<sequence length="128" mass="14137">MILCLSFLPSSSQLLSTPCSSRLLAAKAVLVGPALTLSDMALSLHQPCKRLLNGPEPVNVCSLRLLISVIYCSYTNILCSVCSYIISNIRQQCHITILNDSINTVFQIQQLNHLSGLEFLLYDFVCVF</sequence>
<evidence type="ECO:0000313" key="1">
    <source>
        <dbReference type="EMBL" id="MED6266221.1"/>
    </source>
</evidence>
<dbReference type="EMBL" id="JAHUTJ010007752">
    <property type="protein sequence ID" value="MED6266221.1"/>
    <property type="molecule type" value="Genomic_DNA"/>
</dbReference>
<accession>A0ABU7CVQ1</accession>
<reference evidence="1 2" key="1">
    <citation type="submission" date="2021-06" db="EMBL/GenBank/DDBJ databases">
        <authorList>
            <person name="Palmer J.M."/>
        </authorList>
    </citation>
    <scope>NUCLEOTIDE SEQUENCE [LARGE SCALE GENOMIC DNA]</scope>
    <source>
        <strain evidence="1 2">CL_MEX2019</strain>
        <tissue evidence="1">Muscle</tissue>
    </source>
</reference>
<proteinExistence type="predicted"/>